<keyword evidence="4" id="KW-1185">Reference proteome</keyword>
<keyword evidence="1" id="KW-0802">TPR repeat</keyword>
<reference evidence="4" key="1">
    <citation type="journal article" date="2019" name="Int. J. Syst. Evol. Microbiol.">
        <title>The Global Catalogue of Microorganisms (GCM) 10K type strain sequencing project: providing services to taxonomists for standard genome sequencing and annotation.</title>
        <authorList>
            <consortium name="The Broad Institute Genomics Platform"/>
            <consortium name="The Broad Institute Genome Sequencing Center for Infectious Disease"/>
            <person name="Wu L."/>
            <person name="Ma J."/>
        </authorList>
    </citation>
    <scope>NUCLEOTIDE SEQUENCE [LARGE SCALE GENOMIC DNA]</scope>
    <source>
        <strain evidence="4">TBRC 7912</strain>
    </source>
</reference>
<organism evidence="3 4">
    <name type="scientific">Streptosporangium jomthongense</name>
    <dbReference type="NCBI Taxonomy" id="1193683"/>
    <lineage>
        <taxon>Bacteria</taxon>
        <taxon>Bacillati</taxon>
        <taxon>Actinomycetota</taxon>
        <taxon>Actinomycetes</taxon>
        <taxon>Streptosporangiales</taxon>
        <taxon>Streptosporangiaceae</taxon>
        <taxon>Streptosporangium</taxon>
    </lineage>
</organism>
<dbReference type="Gene3D" id="1.25.40.10">
    <property type="entry name" value="Tetratricopeptide repeat domain"/>
    <property type="match status" value="1"/>
</dbReference>
<dbReference type="InterPro" id="IPR027417">
    <property type="entry name" value="P-loop_NTPase"/>
</dbReference>
<name>A0ABV8FCN1_9ACTN</name>
<evidence type="ECO:0000259" key="2">
    <source>
        <dbReference type="Pfam" id="PF20703"/>
    </source>
</evidence>
<dbReference type="Pfam" id="PF14559">
    <property type="entry name" value="TPR_19"/>
    <property type="match status" value="1"/>
</dbReference>
<dbReference type="InterPro" id="IPR019734">
    <property type="entry name" value="TPR_rpt"/>
</dbReference>
<dbReference type="Pfam" id="PF20703">
    <property type="entry name" value="nSTAND1"/>
    <property type="match status" value="1"/>
</dbReference>
<evidence type="ECO:0000313" key="3">
    <source>
        <dbReference type="EMBL" id="MFC3985354.1"/>
    </source>
</evidence>
<protein>
    <submittedName>
        <fullName evidence="3">Tetratricopeptide repeat protein</fullName>
    </submittedName>
</protein>
<dbReference type="SUPFAM" id="SSF52540">
    <property type="entry name" value="P-loop containing nucleoside triphosphate hydrolases"/>
    <property type="match status" value="1"/>
</dbReference>
<sequence length="652" mass="70624">MRGEPVQPYVGLRPYLRADHARFFARERETREVATIWQAAGLTVLFGASGVGKTSLLHAGVLSRIETERADVLPIARVSPRGFSTRGTANPYVLALLSAWAPDEPLSVLAGLTVSEFLAGRPERTDRYGDPVPTLAAVDQAEELFGGSLRGEEDRGALLAQLVQAVDEHPGLHLLLSLREEHLAAVLPYERPLGRGSRARFHLLPFTPAAALDAVTKPIEGTGRFFARGAAELLVNDLQTTVIANDEGDRTILTLKSIEPVQLQVVCSALWESLPPSLREITSEHVNLHVNVDRFLTGFCRTALDAVAAEHDVPPAELGYWLRNAFVTEHGTRNTVYEGLQETAGMPNAVARALEDRHVLKAEHRLGIRWYELQHDRLISSVRGPERPASYLRDARELLARQSWESAGRLAEEAARVAEFDEVWVRAEVKAILGEVAAARGEVETARAHLREAAETFAVLQRFDGVARALTADGRLRLAQGEYAEAVDVLKSALSWAPNDMFVQSALGQALWWLGQPLAALAMLNGAVNLAGEPPVEALALRGEILADLGRSDEALRDLNRVRHHQRAGTVAARALALAQAQRLDAAEQEILDATGAEPGNGPVLLRAARVNALLGRTGVSADLAARALEAGDPGLPPHLRGQAGQLLLRSA</sequence>
<dbReference type="PROSITE" id="PS50005">
    <property type="entry name" value="TPR"/>
    <property type="match status" value="1"/>
</dbReference>
<dbReference type="SUPFAM" id="SSF48452">
    <property type="entry name" value="TPR-like"/>
    <property type="match status" value="2"/>
</dbReference>
<dbReference type="InterPro" id="IPR011990">
    <property type="entry name" value="TPR-like_helical_dom_sf"/>
</dbReference>
<dbReference type="EMBL" id="JBHSBC010000045">
    <property type="protein sequence ID" value="MFC3985354.1"/>
    <property type="molecule type" value="Genomic_DNA"/>
</dbReference>
<evidence type="ECO:0000256" key="1">
    <source>
        <dbReference type="PROSITE-ProRule" id="PRU00339"/>
    </source>
</evidence>
<comment type="caution">
    <text evidence="3">The sequence shown here is derived from an EMBL/GenBank/DDBJ whole genome shotgun (WGS) entry which is preliminary data.</text>
</comment>
<dbReference type="Proteomes" id="UP001595698">
    <property type="component" value="Unassembled WGS sequence"/>
</dbReference>
<dbReference type="InterPro" id="IPR049052">
    <property type="entry name" value="nSTAND1"/>
</dbReference>
<proteinExistence type="predicted"/>
<evidence type="ECO:0000313" key="4">
    <source>
        <dbReference type="Proteomes" id="UP001595698"/>
    </source>
</evidence>
<feature type="repeat" description="TPR" evidence="1">
    <location>
        <begin position="467"/>
        <end position="500"/>
    </location>
</feature>
<dbReference type="SMART" id="SM00028">
    <property type="entry name" value="TPR"/>
    <property type="match status" value="3"/>
</dbReference>
<gene>
    <name evidence="3" type="ORF">ACFOYY_34850</name>
</gene>
<accession>A0ABV8FCN1</accession>
<feature type="domain" description="Novel STAND NTPase 1" evidence="2">
    <location>
        <begin position="8"/>
        <end position="240"/>
    </location>
</feature>